<dbReference type="AlphaFoldDB" id="A0A420XZJ1"/>
<gene>
    <name evidence="1" type="ORF">DL546_000044</name>
</gene>
<sequence>MALHYLLTATFQAAIWPLTTIGSLLNHIETHVLALLQRPETHFRMFASPEMAAPCCNGNVRVCDTICAIAVLCFVPYMLRGDYHGVPSPVGWLTKPLWRDRYALAVALCLARIWLIYAVWNHTSWQYATLGEEGGFGARQAWVRAMGVMVIFG</sequence>
<accession>A0A420XZJ1</accession>
<comment type="caution">
    <text evidence="1">The sequence shown here is derived from an EMBL/GenBank/DDBJ whole genome shotgun (WGS) entry which is preliminary data.</text>
</comment>
<proteinExistence type="predicted"/>
<organism evidence="1 2">
    <name type="scientific">Coniochaeta pulveracea</name>
    <dbReference type="NCBI Taxonomy" id="177199"/>
    <lineage>
        <taxon>Eukaryota</taxon>
        <taxon>Fungi</taxon>
        <taxon>Dikarya</taxon>
        <taxon>Ascomycota</taxon>
        <taxon>Pezizomycotina</taxon>
        <taxon>Sordariomycetes</taxon>
        <taxon>Sordariomycetidae</taxon>
        <taxon>Coniochaetales</taxon>
        <taxon>Coniochaetaceae</taxon>
        <taxon>Coniochaeta</taxon>
    </lineage>
</organism>
<dbReference type="Proteomes" id="UP000275385">
    <property type="component" value="Unassembled WGS sequence"/>
</dbReference>
<dbReference type="OrthoDB" id="4759960at2759"/>
<name>A0A420XZJ1_9PEZI</name>
<protein>
    <submittedName>
        <fullName evidence="1">Uncharacterized protein</fullName>
    </submittedName>
</protein>
<evidence type="ECO:0000313" key="1">
    <source>
        <dbReference type="EMBL" id="RKU41091.1"/>
    </source>
</evidence>
<reference evidence="1 2" key="1">
    <citation type="submission" date="2018-08" db="EMBL/GenBank/DDBJ databases">
        <title>Draft genome of the lignicolous fungus Coniochaeta pulveracea.</title>
        <authorList>
            <person name="Borstlap C.J."/>
            <person name="De Witt R.N."/>
            <person name="Botha A."/>
            <person name="Volschenk H."/>
        </authorList>
    </citation>
    <scope>NUCLEOTIDE SEQUENCE [LARGE SCALE GENOMIC DNA]</scope>
    <source>
        <strain evidence="1 2">CAB683</strain>
    </source>
</reference>
<dbReference type="EMBL" id="QVQW01000082">
    <property type="protein sequence ID" value="RKU41091.1"/>
    <property type="molecule type" value="Genomic_DNA"/>
</dbReference>
<evidence type="ECO:0000313" key="2">
    <source>
        <dbReference type="Proteomes" id="UP000275385"/>
    </source>
</evidence>
<keyword evidence="2" id="KW-1185">Reference proteome</keyword>